<reference evidence="1" key="1">
    <citation type="submission" date="2021-05" db="EMBL/GenBank/DDBJ databases">
        <authorList>
            <person name="Pan Q."/>
            <person name="Jouanno E."/>
            <person name="Zahm M."/>
            <person name="Klopp C."/>
            <person name="Cabau C."/>
            <person name="Louis A."/>
            <person name="Berthelot C."/>
            <person name="Parey E."/>
            <person name="Roest Crollius H."/>
            <person name="Montfort J."/>
            <person name="Robinson-Rechavi M."/>
            <person name="Bouchez O."/>
            <person name="Lampietro C."/>
            <person name="Lopez Roques C."/>
            <person name="Donnadieu C."/>
            <person name="Postlethwait J."/>
            <person name="Bobe J."/>
            <person name="Dillon D."/>
            <person name="Chandos A."/>
            <person name="von Hippel F."/>
            <person name="Guiguen Y."/>
        </authorList>
    </citation>
    <scope>NUCLEOTIDE SEQUENCE</scope>
    <source>
        <strain evidence="1">YG-Jan2019</strain>
    </source>
</reference>
<dbReference type="Proteomes" id="UP001157502">
    <property type="component" value="Chromosome 11"/>
</dbReference>
<sequence length="431" mass="49101">MASQTADRVGGSHGSIQSTVKKEKNHRTSSSQPFNKPFMGLCELIKTKDRLMSKVLQLLGAEKEKEDFTYDESKIIIRELASELNRVVKISNGASLTKVNDNDSCKEDRQEFILQWAGALQHSPQTGQVSAGEITCKDPHHQQIPDRKQKLKEARKVLSDWAWQLKNMEEDSVCPGEDVSSVLQDLERQWKRGKLPSMLPAMDLIVWAVLHEQPDQGSIVTQWFKNKQRFGNGVAQNQIPDSVWKWITEASAEITLDEKTANPSLELSKDRKRVKMANIIESVYNPWDECKMTPKMYNGWWCVLGTQGFTSGRHYWEVGVKGKSEWRIGVVRESAKCKGFVDITTQMGYWTLRLQLGQLMAGTTPVTKLDQAAPSKLGVYLDVEEGQVSFYDAEKKLHIYTFDVDFDRSEKVFPLFHTTETGKELVLLRKK</sequence>
<organism evidence="1 2">
    <name type="scientific">Dallia pectoralis</name>
    <name type="common">Alaska blackfish</name>
    <dbReference type="NCBI Taxonomy" id="75939"/>
    <lineage>
        <taxon>Eukaryota</taxon>
        <taxon>Metazoa</taxon>
        <taxon>Chordata</taxon>
        <taxon>Craniata</taxon>
        <taxon>Vertebrata</taxon>
        <taxon>Euteleostomi</taxon>
        <taxon>Actinopterygii</taxon>
        <taxon>Neopterygii</taxon>
        <taxon>Teleostei</taxon>
        <taxon>Protacanthopterygii</taxon>
        <taxon>Esociformes</taxon>
        <taxon>Umbridae</taxon>
        <taxon>Dallia</taxon>
    </lineage>
</organism>
<protein>
    <submittedName>
        <fullName evidence="1">Uncharacterized protein</fullName>
    </submittedName>
</protein>
<dbReference type="EMBL" id="CM055738">
    <property type="protein sequence ID" value="KAJ8004511.1"/>
    <property type="molecule type" value="Genomic_DNA"/>
</dbReference>
<accession>A0ACC2GLI1</accession>
<evidence type="ECO:0000313" key="2">
    <source>
        <dbReference type="Proteomes" id="UP001157502"/>
    </source>
</evidence>
<evidence type="ECO:0000313" key="1">
    <source>
        <dbReference type="EMBL" id="KAJ8004511.1"/>
    </source>
</evidence>
<name>A0ACC2GLI1_DALPE</name>
<gene>
    <name evidence="1" type="ORF">DPEC_G00137030</name>
</gene>
<comment type="caution">
    <text evidence="1">The sequence shown here is derived from an EMBL/GenBank/DDBJ whole genome shotgun (WGS) entry which is preliminary data.</text>
</comment>
<keyword evidence="2" id="KW-1185">Reference proteome</keyword>
<proteinExistence type="predicted"/>